<feature type="domain" description="Saccharopine dehydrogenase NADP binding" evidence="1">
    <location>
        <begin position="8"/>
        <end position="109"/>
    </location>
</feature>
<dbReference type="Pfam" id="PF03435">
    <property type="entry name" value="Sacchrp_dh_NADP"/>
    <property type="match status" value="1"/>
</dbReference>
<accession>X1ESL9</accession>
<dbReference type="SUPFAM" id="SSF51735">
    <property type="entry name" value="NAD(P)-binding Rossmann-fold domains"/>
    <property type="match status" value="1"/>
</dbReference>
<proteinExistence type="predicted"/>
<dbReference type="PANTHER" id="PTHR43781">
    <property type="entry name" value="SACCHAROPINE DEHYDROGENASE"/>
    <property type="match status" value="1"/>
</dbReference>
<evidence type="ECO:0000313" key="3">
    <source>
        <dbReference type="EMBL" id="GAH35547.1"/>
    </source>
</evidence>
<sequence>MSNDPRPVVIYGANGYTGRLVAEFLREYSIPFVAAGRNGAKLREVMSAVPGIDTADYEIVETDGQLESLTNLFKGRKVVCNMVGPFLRYAAPVLEAALRTGCHYLDTAGEQQHHLRLLDHWGPKYAAAGLVVSPAASMQYAIPDIVARVVLETPGIDTLELGQYVSAVPTVGSTQSIFDVIRTDAYYLEDNVLKKYQGIYQQDVVVPGSGYVVPALNWGGTAMPVFFRDDRRVRNCRMLVAMKNQAGDIPQRVRDAERMFKVVFQWMPEDKLFPVLDRIAAAMTPTTPPRENRQVHRSVDWCSGRGNNVTARAVIHGTSGYQITGLVQAYIAMRLIGNSYYGVGFRSPAQVVGHRELLGALESYGLARLTEESVA</sequence>
<dbReference type="EMBL" id="BARU01005381">
    <property type="protein sequence ID" value="GAH35547.1"/>
    <property type="molecule type" value="Genomic_DNA"/>
</dbReference>
<organism evidence="3">
    <name type="scientific">marine sediment metagenome</name>
    <dbReference type="NCBI Taxonomy" id="412755"/>
    <lineage>
        <taxon>unclassified sequences</taxon>
        <taxon>metagenomes</taxon>
        <taxon>ecological metagenomes</taxon>
    </lineage>
</organism>
<gene>
    <name evidence="3" type="ORF">S03H2_10467</name>
</gene>
<dbReference type="Gene3D" id="3.40.50.720">
    <property type="entry name" value="NAD(P)-binding Rossmann-like Domain"/>
    <property type="match status" value="1"/>
</dbReference>
<protein>
    <submittedName>
        <fullName evidence="3">Uncharacterized protein</fullName>
    </submittedName>
</protein>
<comment type="caution">
    <text evidence="3">The sequence shown here is derived from an EMBL/GenBank/DDBJ whole genome shotgun (WGS) entry which is preliminary data.</text>
</comment>
<evidence type="ECO:0000259" key="1">
    <source>
        <dbReference type="Pfam" id="PF03435"/>
    </source>
</evidence>
<evidence type="ECO:0000259" key="2">
    <source>
        <dbReference type="Pfam" id="PF19362"/>
    </source>
</evidence>
<name>X1ESL9_9ZZZZ</name>
<dbReference type="PANTHER" id="PTHR43781:SF1">
    <property type="entry name" value="SACCHAROPINE DEHYDROGENASE"/>
    <property type="match status" value="1"/>
</dbReference>
<dbReference type="InterPro" id="IPR036291">
    <property type="entry name" value="NAD(P)-bd_dom_sf"/>
</dbReference>
<dbReference type="AlphaFoldDB" id="X1ESL9"/>
<reference evidence="3" key="1">
    <citation type="journal article" date="2014" name="Front. Microbiol.">
        <title>High frequency of phylogenetically diverse reductive dehalogenase-homologous genes in deep subseafloor sedimentary metagenomes.</title>
        <authorList>
            <person name="Kawai M."/>
            <person name="Futagami T."/>
            <person name="Toyoda A."/>
            <person name="Takaki Y."/>
            <person name="Nishi S."/>
            <person name="Hori S."/>
            <person name="Arai W."/>
            <person name="Tsubouchi T."/>
            <person name="Morono Y."/>
            <person name="Uchiyama I."/>
            <person name="Ito T."/>
            <person name="Fujiyama A."/>
            <person name="Inagaki F."/>
            <person name="Takami H."/>
        </authorList>
    </citation>
    <scope>NUCLEOTIDE SEQUENCE</scope>
    <source>
        <strain evidence="3">Expedition CK06-06</strain>
    </source>
</reference>
<dbReference type="Pfam" id="PF19362">
    <property type="entry name" value="DUF5938"/>
    <property type="match status" value="1"/>
</dbReference>
<dbReference type="InterPro" id="IPR045982">
    <property type="entry name" value="DUF5938"/>
</dbReference>
<feature type="domain" description="DUF5938" evidence="2">
    <location>
        <begin position="144"/>
        <end position="367"/>
    </location>
</feature>
<dbReference type="InterPro" id="IPR005097">
    <property type="entry name" value="Sacchrp_dh_NADP-bd"/>
</dbReference>